<feature type="region of interest" description="Disordered" evidence="1">
    <location>
        <begin position="69"/>
        <end position="90"/>
    </location>
</feature>
<dbReference type="Proteomes" id="UP000672657">
    <property type="component" value="Unassembled WGS sequence"/>
</dbReference>
<sequence>MLSDAPPSLNYPMLCTNCGKAEMSAVVLEIDSLCDEKTAVLRVQRCFACDEGLIEEDALRSVLRLLGEASGQDESKQQPFTAAPSATNDD</sequence>
<evidence type="ECO:0000256" key="1">
    <source>
        <dbReference type="SAM" id="MobiDB-lite"/>
    </source>
</evidence>
<organism evidence="2 3">
    <name type="scientific">Cupriavidus numazuensis</name>
    <dbReference type="NCBI Taxonomy" id="221992"/>
    <lineage>
        <taxon>Bacteria</taxon>
        <taxon>Pseudomonadati</taxon>
        <taxon>Pseudomonadota</taxon>
        <taxon>Betaproteobacteria</taxon>
        <taxon>Burkholderiales</taxon>
        <taxon>Burkholderiaceae</taxon>
        <taxon>Cupriavidus</taxon>
    </lineage>
</organism>
<accession>A0ABM8TWZ6</accession>
<dbReference type="EMBL" id="CAJPVI010000117">
    <property type="protein sequence ID" value="CAG2161237.1"/>
    <property type="molecule type" value="Genomic_DNA"/>
</dbReference>
<gene>
    <name evidence="2" type="ORF">LMG26411_08092</name>
</gene>
<evidence type="ECO:0000313" key="3">
    <source>
        <dbReference type="Proteomes" id="UP000672657"/>
    </source>
</evidence>
<comment type="caution">
    <text evidence="2">The sequence shown here is derived from an EMBL/GenBank/DDBJ whole genome shotgun (WGS) entry which is preliminary data.</text>
</comment>
<reference evidence="2 3" key="1">
    <citation type="submission" date="2021-03" db="EMBL/GenBank/DDBJ databases">
        <authorList>
            <person name="Peeters C."/>
        </authorList>
    </citation>
    <scope>NUCLEOTIDE SEQUENCE [LARGE SCALE GENOMIC DNA]</scope>
    <source>
        <strain evidence="2 3">LMG 26411</strain>
    </source>
</reference>
<keyword evidence="3" id="KW-1185">Reference proteome</keyword>
<feature type="compositionally biased region" description="Polar residues" evidence="1">
    <location>
        <begin position="77"/>
        <end position="90"/>
    </location>
</feature>
<evidence type="ECO:0000313" key="2">
    <source>
        <dbReference type="EMBL" id="CAG2161237.1"/>
    </source>
</evidence>
<protein>
    <submittedName>
        <fullName evidence="2">Uncharacterized protein</fullName>
    </submittedName>
</protein>
<proteinExistence type="predicted"/>
<name>A0ABM8TWZ6_9BURK</name>